<organism evidence="1 2">
    <name type="scientific">Orenia metallireducens</name>
    <dbReference type="NCBI Taxonomy" id="1413210"/>
    <lineage>
        <taxon>Bacteria</taxon>
        <taxon>Bacillati</taxon>
        <taxon>Bacillota</taxon>
        <taxon>Clostridia</taxon>
        <taxon>Halanaerobiales</taxon>
        <taxon>Halobacteroidaceae</taxon>
        <taxon>Orenia</taxon>
    </lineage>
</organism>
<dbReference type="RefSeq" id="WP_097016149.1">
    <property type="nucleotide sequence ID" value="NZ_OBDZ01000001.1"/>
</dbReference>
<dbReference type="AlphaFoldDB" id="A0A285F5G5"/>
<evidence type="ECO:0000313" key="1">
    <source>
        <dbReference type="EMBL" id="SNY05626.1"/>
    </source>
</evidence>
<proteinExistence type="predicted"/>
<dbReference type="EMBL" id="OBDZ01000001">
    <property type="protein sequence ID" value="SNY05626.1"/>
    <property type="molecule type" value="Genomic_DNA"/>
</dbReference>
<keyword evidence="2" id="KW-1185">Reference proteome</keyword>
<protein>
    <submittedName>
        <fullName evidence="1">Sulfotransferase family protein</fullName>
    </submittedName>
</protein>
<keyword evidence="1" id="KW-0808">Transferase</keyword>
<reference evidence="2" key="1">
    <citation type="submission" date="2017-09" db="EMBL/GenBank/DDBJ databases">
        <authorList>
            <person name="Varghese N."/>
            <person name="Submissions S."/>
        </authorList>
    </citation>
    <scope>NUCLEOTIDE SEQUENCE [LARGE SCALE GENOMIC DNA]</scope>
    <source>
        <strain evidence="2">MSL47</strain>
    </source>
</reference>
<dbReference type="SUPFAM" id="SSF52540">
    <property type="entry name" value="P-loop containing nucleoside triphosphate hydrolases"/>
    <property type="match status" value="1"/>
</dbReference>
<dbReference type="OrthoDB" id="2613826at2"/>
<dbReference type="Pfam" id="PF13469">
    <property type="entry name" value="Sulfotransfer_3"/>
    <property type="match status" value="1"/>
</dbReference>
<evidence type="ECO:0000313" key="2">
    <source>
        <dbReference type="Proteomes" id="UP000219573"/>
    </source>
</evidence>
<dbReference type="GO" id="GO:0016740">
    <property type="term" value="F:transferase activity"/>
    <property type="evidence" value="ECO:0007669"/>
    <property type="project" value="UniProtKB-KW"/>
</dbReference>
<sequence length="246" mass="28818">MDLIISAATHRTGSTLLQRIFNARAKTLIWGEQDGALTHFFKIYKKAEHYSVDLSDQRRKYFENNEDPNRWIACMMPELEYVEEAIINSIKVFCETLYTKYPGNHDIIGFKEVRYGEDELTLFRKCYPKAEIILLVRNPVDVWKSMIGVGLGNNVNRMVQKWNRNTEYYLKLAQNDPKAHLILYEDMINRDKGTLDLISDLGQLTKQEIDHVLNKKILSTSKEIAAKQREFIVNKCEKIMKECNYI</sequence>
<dbReference type="InterPro" id="IPR027417">
    <property type="entry name" value="P-loop_NTPase"/>
</dbReference>
<accession>A0A285F5G5</accession>
<name>A0A285F5G5_9FIRM</name>
<dbReference type="Gene3D" id="3.40.50.300">
    <property type="entry name" value="P-loop containing nucleotide triphosphate hydrolases"/>
    <property type="match status" value="1"/>
</dbReference>
<dbReference type="Proteomes" id="UP000219573">
    <property type="component" value="Unassembled WGS sequence"/>
</dbReference>
<gene>
    <name evidence="1" type="ORF">SAMN06265827_101102</name>
</gene>